<dbReference type="AlphaFoldDB" id="A0A8S1VRZ7"/>
<dbReference type="Proteomes" id="UP000683925">
    <property type="component" value="Unassembled WGS sequence"/>
</dbReference>
<evidence type="ECO:0000313" key="2">
    <source>
        <dbReference type="Proteomes" id="UP000683925"/>
    </source>
</evidence>
<comment type="caution">
    <text evidence="1">The sequence shown here is derived from an EMBL/GenBank/DDBJ whole genome shotgun (WGS) entry which is preliminary data.</text>
</comment>
<name>A0A8S1VRZ7_PAROT</name>
<accession>A0A8S1VRZ7</accession>
<dbReference type="EMBL" id="CAJJDP010000067">
    <property type="protein sequence ID" value="CAD8177346.1"/>
    <property type="molecule type" value="Genomic_DNA"/>
</dbReference>
<proteinExistence type="predicted"/>
<sequence>MVDGVLVFQILHVDQLIINTSNNGAGFLTSGFQRVDVYVRALDDPDMSIHEQMLQVQVLLRFYK</sequence>
<evidence type="ECO:0000313" key="1">
    <source>
        <dbReference type="EMBL" id="CAD8177346.1"/>
    </source>
</evidence>
<keyword evidence="2" id="KW-1185">Reference proteome</keyword>
<gene>
    <name evidence="1" type="ORF">POCTA_138.1.T0680263</name>
</gene>
<organism evidence="1 2">
    <name type="scientific">Paramecium octaurelia</name>
    <dbReference type="NCBI Taxonomy" id="43137"/>
    <lineage>
        <taxon>Eukaryota</taxon>
        <taxon>Sar</taxon>
        <taxon>Alveolata</taxon>
        <taxon>Ciliophora</taxon>
        <taxon>Intramacronucleata</taxon>
        <taxon>Oligohymenophorea</taxon>
        <taxon>Peniculida</taxon>
        <taxon>Parameciidae</taxon>
        <taxon>Paramecium</taxon>
    </lineage>
</organism>
<reference evidence="1" key="1">
    <citation type="submission" date="2021-01" db="EMBL/GenBank/DDBJ databases">
        <authorList>
            <consortium name="Genoscope - CEA"/>
            <person name="William W."/>
        </authorList>
    </citation>
    <scope>NUCLEOTIDE SEQUENCE</scope>
</reference>
<protein>
    <submittedName>
        <fullName evidence="1">Uncharacterized protein</fullName>
    </submittedName>
</protein>